<protein>
    <submittedName>
        <fullName evidence="2">CAP-Gly domain-containing linker 1-like</fullName>
    </submittedName>
</protein>
<dbReference type="EMBL" id="LHPG02000016">
    <property type="protein sequence ID" value="PRW33596.1"/>
    <property type="molecule type" value="Genomic_DNA"/>
</dbReference>
<gene>
    <name evidence="2" type="ORF">C2E21_7603</name>
</gene>
<dbReference type="PANTHER" id="PTHR34681:SF2">
    <property type="entry name" value="UVEAL AUTOANTIGEN WITH COILED-COIL_ANKYRIN"/>
    <property type="match status" value="1"/>
</dbReference>
<dbReference type="OrthoDB" id="1876167at2759"/>
<dbReference type="AlphaFoldDB" id="A0A2P6TH50"/>
<evidence type="ECO:0000256" key="1">
    <source>
        <dbReference type="SAM" id="MobiDB-lite"/>
    </source>
</evidence>
<comment type="caution">
    <text evidence="2">The sequence shown here is derived from an EMBL/GenBank/DDBJ whole genome shotgun (WGS) entry which is preliminary data.</text>
</comment>
<name>A0A2P6TH50_CHLSO</name>
<keyword evidence="3" id="KW-1185">Reference proteome</keyword>
<feature type="compositionally biased region" description="Low complexity" evidence="1">
    <location>
        <begin position="76"/>
        <end position="91"/>
    </location>
</feature>
<proteinExistence type="predicted"/>
<feature type="compositionally biased region" description="Basic and acidic residues" evidence="1">
    <location>
        <begin position="64"/>
        <end position="74"/>
    </location>
</feature>
<evidence type="ECO:0000313" key="3">
    <source>
        <dbReference type="Proteomes" id="UP000239899"/>
    </source>
</evidence>
<feature type="region of interest" description="Disordered" evidence="1">
    <location>
        <begin position="60"/>
        <end position="91"/>
    </location>
</feature>
<accession>A0A2P6TH50</accession>
<organism evidence="2 3">
    <name type="scientific">Chlorella sorokiniana</name>
    <name type="common">Freshwater green alga</name>
    <dbReference type="NCBI Taxonomy" id="3076"/>
    <lineage>
        <taxon>Eukaryota</taxon>
        <taxon>Viridiplantae</taxon>
        <taxon>Chlorophyta</taxon>
        <taxon>core chlorophytes</taxon>
        <taxon>Trebouxiophyceae</taxon>
        <taxon>Chlorellales</taxon>
        <taxon>Chlorellaceae</taxon>
        <taxon>Chlorella clade</taxon>
        <taxon>Chlorella</taxon>
    </lineage>
</organism>
<dbReference type="PANTHER" id="PTHR34681">
    <property type="entry name" value="UVEAL AUTOANTIGEN WITH COILED-COIL/ANKYRIN"/>
    <property type="match status" value="1"/>
</dbReference>
<sequence length="91" mass="9652">MKKELADWRVRMNQQVEGYRADLTSLQTTLTTEIGGLRSELADVKARIRAQLEANGESIASLHARGDPSTRAELEGSAATVAAAAGGKARG</sequence>
<dbReference type="STRING" id="3076.A0A2P6TH50"/>
<reference evidence="2 3" key="1">
    <citation type="journal article" date="2018" name="Plant J.">
        <title>Genome sequences of Chlorella sorokiniana UTEX 1602 and Micractinium conductrix SAG 241.80: implications to maltose excretion by a green alga.</title>
        <authorList>
            <person name="Arriola M.B."/>
            <person name="Velmurugan N."/>
            <person name="Zhang Y."/>
            <person name="Plunkett M.H."/>
            <person name="Hondzo H."/>
            <person name="Barney B.M."/>
        </authorList>
    </citation>
    <scope>NUCLEOTIDE SEQUENCE [LARGE SCALE GENOMIC DNA]</scope>
    <source>
        <strain evidence="3">UTEX 1602</strain>
    </source>
</reference>
<evidence type="ECO:0000313" key="2">
    <source>
        <dbReference type="EMBL" id="PRW33596.1"/>
    </source>
</evidence>
<dbReference type="Proteomes" id="UP000239899">
    <property type="component" value="Unassembled WGS sequence"/>
</dbReference>